<evidence type="ECO:0000313" key="2">
    <source>
        <dbReference type="EMBL" id="PSU49661.1"/>
    </source>
</evidence>
<protein>
    <submittedName>
        <fullName evidence="2">Uncharacterized protein</fullName>
    </submittedName>
</protein>
<evidence type="ECO:0000313" key="3">
    <source>
        <dbReference type="Proteomes" id="UP000241405"/>
    </source>
</evidence>
<dbReference type="EMBL" id="PYMO01000012">
    <property type="protein sequence ID" value="PSU24467.1"/>
    <property type="molecule type" value="Genomic_DNA"/>
</dbReference>
<keyword evidence="3" id="KW-1185">Reference proteome</keyword>
<dbReference type="RefSeq" id="WP_107188934.1">
    <property type="nucleotide sequence ID" value="NZ_PYMN01000001.1"/>
</dbReference>
<sequence length="84" mass="9934">MKANQRQLFKLMYRAKRLLRSGVINYGLMADVHYQCNKYESINNDILKHCYLCASVALINRETPDKLLENSQWRSLIHFEGLPF</sequence>
<dbReference type="Proteomes" id="UP000241405">
    <property type="component" value="Unassembled WGS sequence"/>
</dbReference>
<comment type="caution">
    <text evidence="2">The sequence shown here is derived from an EMBL/GenBank/DDBJ whole genome shotgun (WGS) entry which is preliminary data.</text>
</comment>
<name>A0A2T3JKW9_PHOPO</name>
<dbReference type="AlphaFoldDB" id="A0A2T3JKW9"/>
<accession>A0A2T3JKW9</accession>
<dbReference type="Proteomes" id="UP000241618">
    <property type="component" value="Unassembled WGS sequence"/>
</dbReference>
<dbReference type="EMBL" id="PYMP01000016">
    <property type="protein sequence ID" value="PSU49661.1"/>
    <property type="molecule type" value="Genomic_DNA"/>
</dbReference>
<evidence type="ECO:0000313" key="1">
    <source>
        <dbReference type="EMBL" id="PSU24467.1"/>
    </source>
</evidence>
<reference evidence="3 4" key="1">
    <citation type="submission" date="2018-03" db="EMBL/GenBank/DDBJ databases">
        <title>Whole genome sequencing of Histamine producing bacteria.</title>
        <authorList>
            <person name="Butler K."/>
        </authorList>
    </citation>
    <scope>NUCLEOTIDE SEQUENCE [LARGE SCALE GENOMIC DNA]</scope>
    <source>
        <strain evidence="2 4">FS-6.1</strain>
        <strain evidence="1 3">FS-6.2</strain>
    </source>
</reference>
<evidence type="ECO:0000313" key="4">
    <source>
        <dbReference type="Proteomes" id="UP000241618"/>
    </source>
</evidence>
<proteinExistence type="predicted"/>
<organism evidence="2 4">
    <name type="scientific">Photobacterium phosphoreum</name>
    <dbReference type="NCBI Taxonomy" id="659"/>
    <lineage>
        <taxon>Bacteria</taxon>
        <taxon>Pseudomonadati</taxon>
        <taxon>Pseudomonadota</taxon>
        <taxon>Gammaproteobacteria</taxon>
        <taxon>Vibrionales</taxon>
        <taxon>Vibrionaceae</taxon>
        <taxon>Photobacterium</taxon>
    </lineage>
</organism>
<gene>
    <name evidence="2" type="ORF">C9J18_15705</name>
    <name evidence="1" type="ORF">CTM96_12545</name>
</gene>